<feature type="transmembrane region" description="Helical" evidence="1">
    <location>
        <begin position="77"/>
        <end position="97"/>
    </location>
</feature>
<sequence>MAQVVASRVTRQTVGAIADGAFKVLLAAVYIAGAAPLGLLLGTPAWLMVVSGMALLIGGGLEIRYTRSRSMRTYTRLMIAYDSGWVLTALAGLLMAWQGSSAGGEVWMGYQTAAPIVFAALLVAAAPTQMTSGIQRDISD</sequence>
<protein>
    <submittedName>
        <fullName evidence="2">Uncharacterized protein</fullName>
    </submittedName>
</protein>
<keyword evidence="3" id="KW-1185">Reference proteome</keyword>
<reference evidence="3" key="1">
    <citation type="journal article" date="2019" name="Int. J. Syst. Evol. Microbiol.">
        <title>The Global Catalogue of Microorganisms (GCM) 10K type strain sequencing project: providing services to taxonomists for standard genome sequencing and annotation.</title>
        <authorList>
            <consortium name="The Broad Institute Genomics Platform"/>
            <consortium name="The Broad Institute Genome Sequencing Center for Infectious Disease"/>
            <person name="Wu L."/>
            <person name="Ma J."/>
        </authorList>
    </citation>
    <scope>NUCLEOTIDE SEQUENCE [LARGE SCALE GENOMIC DNA]</scope>
    <source>
        <strain evidence="3">JCM 18410</strain>
    </source>
</reference>
<organism evidence="2 3">
    <name type="scientific">Streptomyces similanensis</name>
    <dbReference type="NCBI Taxonomy" id="1274988"/>
    <lineage>
        <taxon>Bacteria</taxon>
        <taxon>Bacillati</taxon>
        <taxon>Actinomycetota</taxon>
        <taxon>Actinomycetes</taxon>
        <taxon>Kitasatosporales</taxon>
        <taxon>Streptomycetaceae</taxon>
        <taxon>Streptomyces</taxon>
    </lineage>
</organism>
<evidence type="ECO:0000313" key="3">
    <source>
        <dbReference type="Proteomes" id="UP001500124"/>
    </source>
</evidence>
<accession>A0ABP9JWL5</accession>
<feature type="transmembrane region" description="Helical" evidence="1">
    <location>
        <begin position="45"/>
        <end position="65"/>
    </location>
</feature>
<keyword evidence="1" id="KW-1133">Transmembrane helix</keyword>
<dbReference type="RefSeq" id="WP_345667237.1">
    <property type="nucleotide sequence ID" value="NZ_BAABKC010000013.1"/>
</dbReference>
<keyword evidence="1" id="KW-0472">Membrane</keyword>
<evidence type="ECO:0000313" key="2">
    <source>
        <dbReference type="EMBL" id="GAA5046358.1"/>
    </source>
</evidence>
<feature type="transmembrane region" description="Helical" evidence="1">
    <location>
        <begin position="21"/>
        <end position="39"/>
    </location>
</feature>
<proteinExistence type="predicted"/>
<keyword evidence="1" id="KW-0812">Transmembrane</keyword>
<gene>
    <name evidence="2" type="ORF">GCM10023336_10780</name>
</gene>
<comment type="caution">
    <text evidence="2">The sequence shown here is derived from an EMBL/GenBank/DDBJ whole genome shotgun (WGS) entry which is preliminary data.</text>
</comment>
<dbReference type="EMBL" id="BAABKC010000013">
    <property type="protein sequence ID" value="GAA5046358.1"/>
    <property type="molecule type" value="Genomic_DNA"/>
</dbReference>
<evidence type="ECO:0000256" key="1">
    <source>
        <dbReference type="SAM" id="Phobius"/>
    </source>
</evidence>
<dbReference type="Proteomes" id="UP001500124">
    <property type="component" value="Unassembled WGS sequence"/>
</dbReference>
<feature type="transmembrane region" description="Helical" evidence="1">
    <location>
        <begin position="109"/>
        <end position="126"/>
    </location>
</feature>
<name>A0ABP9JWL5_9ACTN</name>